<feature type="region of interest" description="Disordered" evidence="4">
    <location>
        <begin position="186"/>
        <end position="238"/>
    </location>
</feature>
<dbReference type="InterPro" id="IPR017853">
    <property type="entry name" value="GH"/>
</dbReference>
<evidence type="ECO:0000256" key="4">
    <source>
        <dbReference type="SAM" id="MobiDB-lite"/>
    </source>
</evidence>
<evidence type="ECO:0000259" key="6">
    <source>
        <dbReference type="Pfam" id="PF21365"/>
    </source>
</evidence>
<evidence type="ECO:0000259" key="5">
    <source>
        <dbReference type="Pfam" id="PF01055"/>
    </source>
</evidence>
<evidence type="ECO:0000256" key="1">
    <source>
        <dbReference type="ARBA" id="ARBA00007806"/>
    </source>
</evidence>
<evidence type="ECO:0000313" key="8">
    <source>
        <dbReference type="Proteomes" id="UP000828390"/>
    </source>
</evidence>
<dbReference type="GO" id="GO:0005975">
    <property type="term" value="P:carbohydrate metabolic process"/>
    <property type="evidence" value="ECO:0007669"/>
    <property type="project" value="InterPro"/>
</dbReference>
<feature type="compositionally biased region" description="Basic and acidic residues" evidence="4">
    <location>
        <begin position="48"/>
        <end position="84"/>
    </location>
</feature>
<dbReference type="SUPFAM" id="SSF51011">
    <property type="entry name" value="Glycosyl hydrolase domain"/>
    <property type="match status" value="1"/>
</dbReference>
<keyword evidence="2" id="KW-0378">Hydrolase</keyword>
<dbReference type="InterPro" id="IPR000322">
    <property type="entry name" value="Glyco_hydro_31_TIM"/>
</dbReference>
<comment type="caution">
    <text evidence="7">The sequence shown here is derived from an EMBL/GenBank/DDBJ whole genome shotgun (WGS) entry which is preliminary data.</text>
</comment>
<dbReference type="SUPFAM" id="SSF51445">
    <property type="entry name" value="(Trans)glycosidases"/>
    <property type="match status" value="1"/>
</dbReference>
<name>A0A9D4RVS9_DREPO</name>
<feature type="region of interest" description="Disordered" evidence="4">
    <location>
        <begin position="373"/>
        <end position="396"/>
    </location>
</feature>
<dbReference type="PANTHER" id="PTHR43053">
    <property type="entry name" value="GLYCOSIDASE FAMILY 31"/>
    <property type="match status" value="1"/>
</dbReference>
<evidence type="ECO:0000256" key="3">
    <source>
        <dbReference type="ARBA" id="ARBA00023295"/>
    </source>
</evidence>
<proteinExistence type="inferred from homology"/>
<feature type="region of interest" description="Disordered" evidence="4">
    <location>
        <begin position="423"/>
        <end position="446"/>
    </location>
</feature>
<feature type="compositionally biased region" description="Basic and acidic residues" evidence="4">
    <location>
        <begin position="24"/>
        <end position="41"/>
    </location>
</feature>
<evidence type="ECO:0000313" key="7">
    <source>
        <dbReference type="EMBL" id="KAH3880663.1"/>
    </source>
</evidence>
<dbReference type="Pfam" id="PF01055">
    <property type="entry name" value="Glyco_hydro_31_2nd"/>
    <property type="match status" value="2"/>
</dbReference>
<organism evidence="7 8">
    <name type="scientific">Dreissena polymorpha</name>
    <name type="common">Zebra mussel</name>
    <name type="synonym">Mytilus polymorpha</name>
    <dbReference type="NCBI Taxonomy" id="45954"/>
    <lineage>
        <taxon>Eukaryota</taxon>
        <taxon>Metazoa</taxon>
        <taxon>Spiralia</taxon>
        <taxon>Lophotrochozoa</taxon>
        <taxon>Mollusca</taxon>
        <taxon>Bivalvia</taxon>
        <taxon>Autobranchia</taxon>
        <taxon>Heteroconchia</taxon>
        <taxon>Euheterodonta</taxon>
        <taxon>Imparidentia</taxon>
        <taxon>Neoheterodontei</taxon>
        <taxon>Myida</taxon>
        <taxon>Dreissenoidea</taxon>
        <taxon>Dreissenidae</taxon>
        <taxon>Dreissena</taxon>
    </lineage>
</organism>
<gene>
    <name evidence="7" type="ORF">DPMN_004584</name>
</gene>
<keyword evidence="8" id="KW-1185">Reference proteome</keyword>
<accession>A0A9D4RVS9</accession>
<reference evidence="7" key="1">
    <citation type="journal article" date="2019" name="bioRxiv">
        <title>The Genome of the Zebra Mussel, Dreissena polymorpha: A Resource for Invasive Species Research.</title>
        <authorList>
            <person name="McCartney M.A."/>
            <person name="Auch B."/>
            <person name="Kono T."/>
            <person name="Mallez S."/>
            <person name="Zhang Y."/>
            <person name="Obille A."/>
            <person name="Becker A."/>
            <person name="Abrahante J.E."/>
            <person name="Garbe J."/>
            <person name="Badalamenti J.P."/>
            <person name="Herman A."/>
            <person name="Mangelson H."/>
            <person name="Liachko I."/>
            <person name="Sullivan S."/>
            <person name="Sone E.D."/>
            <person name="Koren S."/>
            <person name="Silverstein K.A.T."/>
            <person name="Beckman K.B."/>
            <person name="Gohl D.M."/>
        </authorList>
    </citation>
    <scope>NUCLEOTIDE SEQUENCE</scope>
    <source>
        <strain evidence="7">Duluth1</strain>
        <tissue evidence="7">Whole animal</tissue>
    </source>
</reference>
<dbReference type="GO" id="GO:0004553">
    <property type="term" value="F:hydrolase activity, hydrolyzing O-glycosyl compounds"/>
    <property type="evidence" value="ECO:0007669"/>
    <property type="project" value="InterPro"/>
</dbReference>
<dbReference type="Gene3D" id="3.20.20.80">
    <property type="entry name" value="Glycosidases"/>
    <property type="match status" value="1"/>
</dbReference>
<dbReference type="InterPro" id="IPR050985">
    <property type="entry name" value="Alpha-glycosidase_related"/>
</dbReference>
<feature type="region of interest" description="Disordered" evidence="4">
    <location>
        <begin position="1"/>
        <end position="93"/>
    </location>
</feature>
<dbReference type="Gene3D" id="2.60.40.1180">
    <property type="entry name" value="Golgi alpha-mannosidase II"/>
    <property type="match status" value="1"/>
</dbReference>
<feature type="domain" description="Glycoside hydrolase family 31 TIM barrel" evidence="5">
    <location>
        <begin position="837"/>
        <end position="988"/>
    </location>
</feature>
<dbReference type="Proteomes" id="UP000828390">
    <property type="component" value="Unassembled WGS sequence"/>
</dbReference>
<dbReference type="EMBL" id="JAIWYP010000001">
    <property type="protein sequence ID" value="KAH3880663.1"/>
    <property type="molecule type" value="Genomic_DNA"/>
</dbReference>
<sequence>MSAEYDETAPRRRRKRTIVAYSHPDIKSVETEMSHVKERSANEAGSKIPDRNHMEDRALGKRTSIEKSRDHSDVNGEDSEKEHGINGTLSGLDNVMVNPPGSDGDTYFNEGVVSCEKDARQAIMETEQVEVNQNRGETGAMTSIVNDIVYDETKPKRLAHPNHLKVHIDPNNEEVLRESINYLISPTSPNRQRKRSYLSAGETTEKDNHALKSVRPQNKVKKDVKHAGDQQSPEVKSSNVLPCSVQLLKNDAAEIVHANAPSRKISLDAKLEEGYSIQEVLNKGSPLRRKISSDARLQHPITEQITSPVESTKTRRVSFGTSTLVNGIQLVPLNDQPKTVHEEPEHMLEHTADETTWNDTSLGARPKQITRISETEQEHTEQDDYSQDNVDNEGTMVRRESEISFSEGEEDYFVNRANVADDEDSLRGAHSSAASTPPPSYHEYTNDRLKRLPRPENKNHINNDTVDIVSHQMTKDPYKLSTCSLPATFERRESSDSLVPKSILKTRSTDCVSLVSEDSFAPKPLKIRKDSIALFLDHNGAVAMQEMRDQYNHRRLKFFTKSNIKQLWSERKQLLEQYKLHLLVLGLFLLTFTFVVIGLHFHSAEKKYLETSQKVFFDGTKRTLTINDIDGLDTFSGTLGLDIPMWKNPTHCYPNYAEISDKTCLSWKEHGRLDIAHFVSQNTQCYNVTWKMLEGTYPFDCYNLGDGHWFGPMNKSESKWPIQDSAFTFTVNKAKHHESGTFSSAVEYYWISSKGETVVVDSNYPVEISWNTRRSGSFCVIGKNNGDFFLEGDDMNFKTFAYTVCNGVNMMDTHRYIRQRYFPKITEMPGVQSIEFPHWSTEWDSDTITLNDTIIENLATLLALHKLNCSSIEIDGKWEANIGDITFNEKFFDNLTDTFSIVKKAGCQLSLNVFPFFSYNSLHFQELALKDFLIRDVGGTVPALLKWEHGVGAMLDVSNPLAREWFSNKIRNLSETYDIRTFRLAYGTSSWVPHKPVFHVDHLTPNQLKHMFSDMVSDLGNSIVESTSQSQHISTLLGIPSSVVEHGNAKCLKNIIPDVLNLGIMGYPFVLSDGFEVDPIKADRDKYPSMDLYIRWMQLSAFLPAVRYTIKPWEYDKSVIQQARYLSKLHSETITKVIYETSNATLNGDPIIQPMWWNNTGDETSFTIDDQFIVAGKYLVAPILCESSEPTSHVVRDIYIPAGVWRDVFTEKAVIGPMWLKSYKVPQFQIPYFERIPLYSSDNNGDGN</sequence>
<feature type="domain" description="Glycosyl hydrolase family 31 C-terminal" evidence="6">
    <location>
        <begin position="1148"/>
        <end position="1235"/>
    </location>
</feature>
<reference evidence="7" key="2">
    <citation type="submission" date="2020-11" db="EMBL/GenBank/DDBJ databases">
        <authorList>
            <person name="McCartney M.A."/>
            <person name="Auch B."/>
            <person name="Kono T."/>
            <person name="Mallez S."/>
            <person name="Becker A."/>
            <person name="Gohl D.M."/>
            <person name="Silverstein K.A.T."/>
            <person name="Koren S."/>
            <person name="Bechman K.B."/>
            <person name="Herman A."/>
            <person name="Abrahante J.E."/>
            <person name="Garbe J."/>
        </authorList>
    </citation>
    <scope>NUCLEOTIDE SEQUENCE</scope>
    <source>
        <strain evidence="7">Duluth1</strain>
        <tissue evidence="7">Whole animal</tissue>
    </source>
</reference>
<evidence type="ECO:0000256" key="2">
    <source>
        <dbReference type="ARBA" id="ARBA00022801"/>
    </source>
</evidence>
<feature type="compositionally biased region" description="Basic and acidic residues" evidence="4">
    <location>
        <begin position="373"/>
        <end position="382"/>
    </location>
</feature>
<keyword evidence="3" id="KW-0326">Glycosidase</keyword>
<dbReference type="InterPro" id="IPR013780">
    <property type="entry name" value="Glyco_hydro_b"/>
</dbReference>
<dbReference type="InterPro" id="IPR048395">
    <property type="entry name" value="Glyco_hydro_31_C"/>
</dbReference>
<dbReference type="CDD" id="cd06592">
    <property type="entry name" value="GH31_NET37"/>
    <property type="match status" value="1"/>
</dbReference>
<dbReference type="Pfam" id="PF21365">
    <property type="entry name" value="Glyco_hydro_31_3rd"/>
    <property type="match status" value="1"/>
</dbReference>
<protein>
    <submittedName>
        <fullName evidence="7">Uncharacterized protein</fullName>
    </submittedName>
</protein>
<dbReference type="PANTHER" id="PTHR43053:SF4">
    <property type="entry name" value="MYOGENESIS-REGULATING GLYCOSIDASE"/>
    <property type="match status" value="1"/>
</dbReference>
<dbReference type="OrthoDB" id="10070917at2759"/>
<feature type="compositionally biased region" description="Polar residues" evidence="4">
    <location>
        <begin position="229"/>
        <end position="238"/>
    </location>
</feature>
<feature type="domain" description="Glycoside hydrolase family 31 TIM barrel" evidence="5">
    <location>
        <begin position="1050"/>
        <end position="1129"/>
    </location>
</feature>
<comment type="similarity">
    <text evidence="1">Belongs to the glycosyl hydrolase 31 family.</text>
</comment>
<dbReference type="AlphaFoldDB" id="A0A9D4RVS9"/>